<keyword evidence="9 12" id="KW-0501">Molybdenum cofactor biosynthesis</keyword>
<keyword evidence="10 12" id="KW-0456">Lyase</keyword>
<dbReference type="RefSeq" id="WP_071876692.1">
    <property type="nucleotide sequence ID" value="NZ_JXLC01000004.1"/>
</dbReference>
<evidence type="ECO:0000256" key="7">
    <source>
        <dbReference type="ARBA" id="ARBA00023014"/>
    </source>
</evidence>
<keyword evidence="4 12" id="KW-0479">Metal-binding</keyword>
<dbReference type="SMART" id="SM00729">
    <property type="entry name" value="Elp3"/>
    <property type="match status" value="1"/>
</dbReference>
<evidence type="ECO:0000256" key="1">
    <source>
        <dbReference type="ARBA" id="ARBA00012167"/>
    </source>
</evidence>
<comment type="catalytic activity">
    <reaction evidence="11 12">
        <text>GTP + AH2 + S-adenosyl-L-methionine = (8S)-3',8-cyclo-7,8-dihydroguanosine 5'-triphosphate + 5'-deoxyadenosine + L-methionine + A + H(+)</text>
        <dbReference type="Rhea" id="RHEA:49576"/>
        <dbReference type="ChEBI" id="CHEBI:13193"/>
        <dbReference type="ChEBI" id="CHEBI:15378"/>
        <dbReference type="ChEBI" id="CHEBI:17319"/>
        <dbReference type="ChEBI" id="CHEBI:17499"/>
        <dbReference type="ChEBI" id="CHEBI:37565"/>
        <dbReference type="ChEBI" id="CHEBI:57844"/>
        <dbReference type="ChEBI" id="CHEBI:59789"/>
        <dbReference type="ChEBI" id="CHEBI:131766"/>
        <dbReference type="EC" id="4.1.99.22"/>
    </reaction>
</comment>
<evidence type="ECO:0000313" key="15">
    <source>
        <dbReference type="Proteomes" id="UP000065511"/>
    </source>
</evidence>
<keyword evidence="2 12" id="KW-0004">4Fe-4S</keyword>
<dbReference type="PROSITE" id="PS51918">
    <property type="entry name" value="RADICAL_SAM"/>
    <property type="match status" value="1"/>
</dbReference>
<dbReference type="CDD" id="cd21117">
    <property type="entry name" value="Twitch_MoaA"/>
    <property type="match status" value="1"/>
</dbReference>
<comment type="subunit">
    <text evidence="12">Monomer and homodimer.</text>
</comment>
<feature type="binding site" evidence="12">
    <location>
        <position position="268"/>
    </location>
    <ligand>
        <name>[4Fe-4S] cluster</name>
        <dbReference type="ChEBI" id="CHEBI:49883"/>
        <label>2</label>
        <note>4Fe-4S-substrate</note>
    </ligand>
</feature>
<evidence type="ECO:0000256" key="2">
    <source>
        <dbReference type="ARBA" id="ARBA00022485"/>
    </source>
</evidence>
<feature type="binding site" evidence="12">
    <location>
        <position position="118"/>
    </location>
    <ligand>
        <name>S-adenosyl-L-methionine</name>
        <dbReference type="ChEBI" id="CHEBI:59789"/>
    </ligand>
</feature>
<dbReference type="CDD" id="cd01335">
    <property type="entry name" value="Radical_SAM"/>
    <property type="match status" value="1"/>
</dbReference>
<gene>
    <name evidence="12" type="primary">moaA</name>
    <name evidence="14" type="ORF">ATZ33_00960</name>
</gene>
<dbReference type="Proteomes" id="UP000065511">
    <property type="component" value="Chromosome"/>
</dbReference>
<feature type="binding site" evidence="12">
    <location>
        <position position="155"/>
    </location>
    <ligand>
        <name>GTP</name>
        <dbReference type="ChEBI" id="CHEBI:37565"/>
    </ligand>
</feature>
<proteinExistence type="inferred from homology"/>
<dbReference type="InterPro" id="IPR040064">
    <property type="entry name" value="MoaA-like"/>
</dbReference>
<feature type="binding site" evidence="12">
    <location>
        <position position="254"/>
    </location>
    <ligand>
        <name>[4Fe-4S] cluster</name>
        <dbReference type="ChEBI" id="CHEBI:49883"/>
        <label>2</label>
        <note>4Fe-4S-substrate</note>
    </ligand>
</feature>
<comment type="cofactor">
    <cofactor evidence="12">
        <name>[4Fe-4S] cluster</name>
        <dbReference type="ChEBI" id="CHEBI:49883"/>
    </cofactor>
    <text evidence="12">Binds 2 [4Fe-4S] clusters. Binds 1 [4Fe-4S] cluster coordinated with 3 cysteines and an exchangeable S-adenosyl-L-methionine and 1 [4Fe-4S] cluster coordinated with 3 cysteines and the GTP-derived substrate.</text>
</comment>
<dbReference type="SUPFAM" id="SSF102114">
    <property type="entry name" value="Radical SAM enzymes"/>
    <property type="match status" value="1"/>
</dbReference>
<evidence type="ECO:0000256" key="5">
    <source>
        <dbReference type="ARBA" id="ARBA00022741"/>
    </source>
</evidence>
<feature type="binding site" evidence="12">
    <location>
        <position position="251"/>
    </location>
    <ligand>
        <name>[4Fe-4S] cluster</name>
        <dbReference type="ChEBI" id="CHEBI:49883"/>
        <label>2</label>
        <note>4Fe-4S-substrate</note>
    </ligand>
</feature>
<feature type="binding site" evidence="12">
    <location>
        <position position="24"/>
    </location>
    <ligand>
        <name>[4Fe-4S] cluster</name>
        <dbReference type="ChEBI" id="CHEBI:49883"/>
        <label>1</label>
        <note>4Fe-4S-S-AdoMet</note>
    </ligand>
</feature>
<dbReference type="Gene3D" id="3.20.20.70">
    <property type="entry name" value="Aldolase class I"/>
    <property type="match status" value="1"/>
</dbReference>
<evidence type="ECO:0000256" key="9">
    <source>
        <dbReference type="ARBA" id="ARBA00023150"/>
    </source>
</evidence>
<feature type="domain" description="Radical SAM core" evidence="13">
    <location>
        <begin position="4"/>
        <end position="227"/>
    </location>
</feature>
<dbReference type="InterPro" id="IPR007197">
    <property type="entry name" value="rSAM"/>
</dbReference>
<dbReference type="Pfam" id="PF04055">
    <property type="entry name" value="Radical_SAM"/>
    <property type="match status" value="1"/>
</dbReference>
<dbReference type="InterPro" id="IPR010505">
    <property type="entry name" value="MoaA_twitch"/>
</dbReference>
<feature type="binding site" evidence="12">
    <location>
        <begin position="256"/>
        <end position="258"/>
    </location>
    <ligand>
        <name>GTP</name>
        <dbReference type="ChEBI" id="CHEBI:37565"/>
    </ligand>
</feature>
<dbReference type="PROSITE" id="PS01305">
    <property type="entry name" value="MOAA_NIFB_PQQE"/>
    <property type="match status" value="1"/>
</dbReference>
<dbReference type="InterPro" id="IPR000385">
    <property type="entry name" value="MoaA_NifB_PqqE_Fe-S-bd_CS"/>
</dbReference>
<comment type="function">
    <text evidence="12">Catalyzes the cyclization of GTP to (8S)-3',8-cyclo-7,8-dihydroguanosine 5'-triphosphate.</text>
</comment>
<accession>A0ABM5W4J1</accession>
<feature type="binding site" evidence="12">
    <location>
        <position position="67"/>
    </location>
    <ligand>
        <name>S-adenosyl-L-methionine</name>
        <dbReference type="ChEBI" id="CHEBI:59789"/>
    </ligand>
</feature>
<feature type="binding site" evidence="12">
    <location>
        <position position="189"/>
    </location>
    <ligand>
        <name>S-adenosyl-L-methionine</name>
        <dbReference type="ChEBI" id="CHEBI:59789"/>
    </ligand>
</feature>
<feature type="binding site" evidence="12">
    <location>
        <position position="94"/>
    </location>
    <ligand>
        <name>GTP</name>
        <dbReference type="ChEBI" id="CHEBI:37565"/>
    </ligand>
</feature>
<feature type="binding site" evidence="12">
    <location>
        <position position="13"/>
    </location>
    <ligand>
        <name>GTP</name>
        <dbReference type="ChEBI" id="CHEBI:37565"/>
    </ligand>
</feature>
<dbReference type="SFLD" id="SFLDG01383">
    <property type="entry name" value="cyclic_pyranopterin_phosphate"/>
    <property type="match status" value="1"/>
</dbReference>
<name>A0ABM5W4J1_9ENTE</name>
<dbReference type="InterPro" id="IPR050105">
    <property type="entry name" value="MoCo_biosynth_MoaA/MoaC"/>
</dbReference>
<dbReference type="PANTHER" id="PTHR22960">
    <property type="entry name" value="MOLYBDOPTERIN COFACTOR SYNTHESIS PROTEIN A"/>
    <property type="match status" value="1"/>
</dbReference>
<evidence type="ECO:0000256" key="8">
    <source>
        <dbReference type="ARBA" id="ARBA00023134"/>
    </source>
</evidence>
<dbReference type="InterPro" id="IPR013785">
    <property type="entry name" value="Aldolase_TIM"/>
</dbReference>
<keyword evidence="5 12" id="KW-0547">Nucleotide-binding</keyword>
<feature type="binding site" evidence="12">
    <location>
        <position position="26"/>
    </location>
    <ligand>
        <name>S-adenosyl-L-methionine</name>
        <dbReference type="ChEBI" id="CHEBI:59789"/>
    </ligand>
</feature>
<dbReference type="SFLD" id="SFLDG01067">
    <property type="entry name" value="SPASM/twitch_domain_containing"/>
    <property type="match status" value="1"/>
</dbReference>
<comment type="pathway">
    <text evidence="12">Cofactor biosynthesis; molybdopterin biosynthesis.</text>
</comment>
<dbReference type="SFLD" id="SFLDG01386">
    <property type="entry name" value="main_SPASM_domain-containing"/>
    <property type="match status" value="1"/>
</dbReference>
<evidence type="ECO:0000256" key="6">
    <source>
        <dbReference type="ARBA" id="ARBA00023004"/>
    </source>
</evidence>
<dbReference type="InterPro" id="IPR006638">
    <property type="entry name" value="Elp3/MiaA/NifB-like_rSAM"/>
</dbReference>
<dbReference type="NCBIfam" id="TIGR02666">
    <property type="entry name" value="moaA"/>
    <property type="match status" value="1"/>
</dbReference>
<organism evidence="14 15">
    <name type="scientific">Enterococcus silesiacus</name>
    <dbReference type="NCBI Taxonomy" id="332949"/>
    <lineage>
        <taxon>Bacteria</taxon>
        <taxon>Bacillati</taxon>
        <taxon>Bacillota</taxon>
        <taxon>Bacilli</taxon>
        <taxon>Lactobacillales</taxon>
        <taxon>Enterococcaceae</taxon>
        <taxon>Enterococcus</taxon>
    </lineage>
</organism>
<evidence type="ECO:0000256" key="4">
    <source>
        <dbReference type="ARBA" id="ARBA00022723"/>
    </source>
</evidence>
<feature type="binding site" evidence="12">
    <location>
        <position position="20"/>
    </location>
    <ligand>
        <name>[4Fe-4S] cluster</name>
        <dbReference type="ChEBI" id="CHEBI:49883"/>
        <label>1</label>
        <note>4Fe-4S-S-AdoMet</note>
    </ligand>
</feature>
<keyword evidence="8 12" id="KW-0342">GTP-binding</keyword>
<feature type="binding site" evidence="12">
    <location>
        <position position="27"/>
    </location>
    <ligand>
        <name>[4Fe-4S] cluster</name>
        <dbReference type="ChEBI" id="CHEBI:49883"/>
        <label>1</label>
        <note>4Fe-4S-S-AdoMet</note>
    </ligand>
</feature>
<dbReference type="PANTHER" id="PTHR22960:SF0">
    <property type="entry name" value="MOLYBDENUM COFACTOR BIOSYNTHESIS PROTEIN 1"/>
    <property type="match status" value="1"/>
</dbReference>
<comment type="caution">
    <text evidence="12">Lacks conserved residue(s) required for the propagation of feature annotation.</text>
</comment>
<evidence type="ECO:0000256" key="3">
    <source>
        <dbReference type="ARBA" id="ARBA00022691"/>
    </source>
</evidence>
<sequence>MKDSFNREIDYVRLSVTDRCDLRCTYCMPATGMCFLKKTEVLSFDEILFLLRNLAEQGIKKVKITGGEPLTRLDTVPLIKAIKAISGIEKVTLTTNGIQLARYASALKAAKLDGINISIDTLDPDEFREITRIGDLKRVLAGLEKAIEVGLPNIKVNTVARGELTDEEICEIASLAKANGIHVRFIELMPIGLGKGCPGKTQEELISVLQATYGELKPFDQRLGNGPASYFSVTDFKGKIGFISALGHCFCADCDRIRITADGCLKTCLHMDDGCELKYALQTENKELLLEQVFSAIQKKPEKHHFLESQGDSRLMSQIGG</sequence>
<keyword evidence="7 12" id="KW-0411">Iron-sulfur</keyword>
<dbReference type="SFLD" id="SFLDS00029">
    <property type="entry name" value="Radical_SAM"/>
    <property type="match status" value="1"/>
</dbReference>
<dbReference type="HAMAP" id="MF_01225_B">
    <property type="entry name" value="MoaA_B"/>
    <property type="match status" value="1"/>
</dbReference>
<dbReference type="InterPro" id="IPR058240">
    <property type="entry name" value="rSAM_sf"/>
</dbReference>
<evidence type="ECO:0000256" key="11">
    <source>
        <dbReference type="ARBA" id="ARBA00048697"/>
    </source>
</evidence>
<comment type="similarity">
    <text evidence="12">Belongs to the radical SAM superfamily. MoaA family.</text>
</comment>
<dbReference type="InterPro" id="IPR013483">
    <property type="entry name" value="MoaA"/>
</dbReference>
<evidence type="ECO:0000256" key="10">
    <source>
        <dbReference type="ARBA" id="ARBA00023239"/>
    </source>
</evidence>
<dbReference type="EMBL" id="CP013614">
    <property type="protein sequence ID" value="ALS00001.1"/>
    <property type="molecule type" value="Genomic_DNA"/>
</dbReference>
<reference evidence="14 15" key="1">
    <citation type="submission" date="2015-12" db="EMBL/GenBank/DDBJ databases">
        <authorList>
            <person name="Lauer A."/>
            <person name="Humrighouse B."/>
            <person name="Loparev V."/>
            <person name="Shewmaker P.L."/>
            <person name="Whitney A.M."/>
            <person name="McLaughlin R.W."/>
        </authorList>
    </citation>
    <scope>NUCLEOTIDE SEQUENCE [LARGE SCALE GENOMIC DNA]</scope>
    <source>
        <strain evidence="14 15">LMG 23085</strain>
    </source>
</reference>
<keyword evidence="15" id="KW-1185">Reference proteome</keyword>
<evidence type="ECO:0000259" key="13">
    <source>
        <dbReference type="PROSITE" id="PS51918"/>
    </source>
</evidence>
<evidence type="ECO:0000313" key="14">
    <source>
        <dbReference type="EMBL" id="ALS00001.1"/>
    </source>
</evidence>
<protein>
    <recommendedName>
        <fullName evidence="1 12">GTP 3',8-cyclase</fullName>
        <ecNumber evidence="1 12">4.1.99.22</ecNumber>
    </recommendedName>
    <alternativeName>
        <fullName evidence="12">Molybdenum cofactor biosynthesis protein A</fullName>
    </alternativeName>
</protein>
<dbReference type="Pfam" id="PF06463">
    <property type="entry name" value="Mob_synth_C"/>
    <property type="match status" value="1"/>
</dbReference>
<keyword evidence="6 12" id="KW-0408">Iron</keyword>
<evidence type="ECO:0000256" key="12">
    <source>
        <dbReference type="HAMAP-Rule" id="MF_01225"/>
    </source>
</evidence>
<keyword evidence="3 12" id="KW-0949">S-adenosyl-L-methionine</keyword>
<dbReference type="EC" id="4.1.99.22" evidence="1 12"/>